<proteinExistence type="predicted"/>
<accession>A0ABR2MW67</accession>
<feature type="chain" id="PRO_5047484380" description="Phytocyanin domain-containing protein" evidence="2">
    <location>
        <begin position="23"/>
        <end position="86"/>
    </location>
</feature>
<evidence type="ECO:0008006" key="5">
    <source>
        <dbReference type="Google" id="ProtNLM"/>
    </source>
</evidence>
<evidence type="ECO:0000256" key="2">
    <source>
        <dbReference type="SAM" id="SignalP"/>
    </source>
</evidence>
<keyword evidence="1" id="KW-1133">Transmembrane helix</keyword>
<feature type="signal peptide" evidence="2">
    <location>
        <begin position="1"/>
        <end position="22"/>
    </location>
</feature>
<dbReference type="Proteomes" id="UP001412067">
    <property type="component" value="Unassembled WGS sequence"/>
</dbReference>
<evidence type="ECO:0000313" key="4">
    <source>
        <dbReference type="Proteomes" id="UP001412067"/>
    </source>
</evidence>
<protein>
    <recommendedName>
        <fullName evidence="5">Phytocyanin domain-containing protein</fullName>
    </recommendedName>
</protein>
<dbReference type="EMBL" id="JBBWWR010000004">
    <property type="protein sequence ID" value="KAK8968178.1"/>
    <property type="molecule type" value="Genomic_DNA"/>
</dbReference>
<keyword evidence="1" id="KW-0812">Transmembrane</keyword>
<comment type="caution">
    <text evidence="3">The sequence shown here is derived from an EMBL/GenBank/DDBJ whole genome shotgun (WGS) entry which is preliminary data.</text>
</comment>
<gene>
    <name evidence="3" type="ORF">KSP40_PGU008501</name>
</gene>
<evidence type="ECO:0000313" key="3">
    <source>
        <dbReference type="EMBL" id="KAK8968178.1"/>
    </source>
</evidence>
<sequence>MGLLLKLVGLVATVLLLHTALASNMLVGGPSGGWDLNTDLKSWASSHKFFTGDILSMFLNRNKYIWLFSLLYPHFHLFFQSIFSWF</sequence>
<keyword evidence="1" id="KW-0472">Membrane</keyword>
<evidence type="ECO:0000256" key="1">
    <source>
        <dbReference type="SAM" id="Phobius"/>
    </source>
</evidence>
<organism evidence="3 4">
    <name type="scientific">Platanthera guangdongensis</name>
    <dbReference type="NCBI Taxonomy" id="2320717"/>
    <lineage>
        <taxon>Eukaryota</taxon>
        <taxon>Viridiplantae</taxon>
        <taxon>Streptophyta</taxon>
        <taxon>Embryophyta</taxon>
        <taxon>Tracheophyta</taxon>
        <taxon>Spermatophyta</taxon>
        <taxon>Magnoliopsida</taxon>
        <taxon>Liliopsida</taxon>
        <taxon>Asparagales</taxon>
        <taxon>Orchidaceae</taxon>
        <taxon>Orchidoideae</taxon>
        <taxon>Orchideae</taxon>
        <taxon>Orchidinae</taxon>
        <taxon>Platanthera</taxon>
    </lineage>
</organism>
<keyword evidence="2" id="KW-0732">Signal</keyword>
<reference evidence="3 4" key="1">
    <citation type="journal article" date="2022" name="Nat. Plants">
        <title>Genomes of leafy and leafless Platanthera orchids illuminate the evolution of mycoheterotrophy.</title>
        <authorList>
            <person name="Li M.H."/>
            <person name="Liu K.W."/>
            <person name="Li Z."/>
            <person name="Lu H.C."/>
            <person name="Ye Q.L."/>
            <person name="Zhang D."/>
            <person name="Wang J.Y."/>
            <person name="Li Y.F."/>
            <person name="Zhong Z.M."/>
            <person name="Liu X."/>
            <person name="Yu X."/>
            <person name="Liu D.K."/>
            <person name="Tu X.D."/>
            <person name="Liu B."/>
            <person name="Hao Y."/>
            <person name="Liao X.Y."/>
            <person name="Jiang Y.T."/>
            <person name="Sun W.H."/>
            <person name="Chen J."/>
            <person name="Chen Y.Q."/>
            <person name="Ai Y."/>
            <person name="Zhai J.W."/>
            <person name="Wu S.S."/>
            <person name="Zhou Z."/>
            <person name="Hsiao Y.Y."/>
            <person name="Wu W.L."/>
            <person name="Chen Y.Y."/>
            <person name="Lin Y.F."/>
            <person name="Hsu J.L."/>
            <person name="Li C.Y."/>
            <person name="Wang Z.W."/>
            <person name="Zhao X."/>
            <person name="Zhong W.Y."/>
            <person name="Ma X.K."/>
            <person name="Ma L."/>
            <person name="Huang J."/>
            <person name="Chen G.Z."/>
            <person name="Huang M.Z."/>
            <person name="Huang L."/>
            <person name="Peng D.H."/>
            <person name="Luo Y.B."/>
            <person name="Zou S.Q."/>
            <person name="Chen S.P."/>
            <person name="Lan S."/>
            <person name="Tsai W.C."/>
            <person name="Van de Peer Y."/>
            <person name="Liu Z.J."/>
        </authorList>
    </citation>
    <scope>NUCLEOTIDE SEQUENCE [LARGE SCALE GENOMIC DNA]</scope>
    <source>
        <strain evidence="3">Lor288</strain>
    </source>
</reference>
<feature type="transmembrane region" description="Helical" evidence="1">
    <location>
        <begin position="64"/>
        <end position="85"/>
    </location>
</feature>
<name>A0ABR2MW67_9ASPA</name>
<keyword evidence="4" id="KW-1185">Reference proteome</keyword>